<reference evidence="2" key="1">
    <citation type="submission" date="2020-08" db="EMBL/GenBank/DDBJ databases">
        <title>Plant Genome Project.</title>
        <authorList>
            <person name="Zhang R.-G."/>
        </authorList>
    </citation>
    <scope>NUCLEOTIDE SEQUENCE</scope>
    <source>
        <strain evidence="2">WSP0</strain>
        <tissue evidence="2">Leaf</tissue>
    </source>
</reference>
<comment type="caution">
    <text evidence="2">The sequence shown here is derived from an EMBL/GenBank/DDBJ whole genome shotgun (WGS) entry which is preliminary data.</text>
</comment>
<evidence type="ECO:0000313" key="2">
    <source>
        <dbReference type="EMBL" id="KAG5536235.1"/>
    </source>
</evidence>
<accession>A0AAV6JAM2</accession>
<feature type="region of interest" description="Disordered" evidence="1">
    <location>
        <begin position="84"/>
        <end position="110"/>
    </location>
</feature>
<dbReference type="AlphaFoldDB" id="A0AAV6JAM2"/>
<keyword evidence="3" id="KW-1185">Reference proteome</keyword>
<protein>
    <submittedName>
        <fullName evidence="2">Uncharacterized protein</fullName>
    </submittedName>
</protein>
<organism evidence="2 3">
    <name type="scientific">Rhododendron griersonianum</name>
    <dbReference type="NCBI Taxonomy" id="479676"/>
    <lineage>
        <taxon>Eukaryota</taxon>
        <taxon>Viridiplantae</taxon>
        <taxon>Streptophyta</taxon>
        <taxon>Embryophyta</taxon>
        <taxon>Tracheophyta</taxon>
        <taxon>Spermatophyta</taxon>
        <taxon>Magnoliopsida</taxon>
        <taxon>eudicotyledons</taxon>
        <taxon>Gunneridae</taxon>
        <taxon>Pentapetalae</taxon>
        <taxon>asterids</taxon>
        <taxon>Ericales</taxon>
        <taxon>Ericaceae</taxon>
        <taxon>Ericoideae</taxon>
        <taxon>Rhodoreae</taxon>
        <taxon>Rhododendron</taxon>
    </lineage>
</organism>
<dbReference type="Proteomes" id="UP000823749">
    <property type="component" value="Chromosome 8"/>
</dbReference>
<name>A0AAV6JAM2_9ERIC</name>
<proteinExistence type="predicted"/>
<sequence length="126" mass="13774">MPTVEKSFTNLSEASSCSCRFRGKKNLLGLSLSTHLSLSLSLHTDHTQNPLSLSTQRLQLGENGEGEREAGVYGVQSFELRSAQGLRPGTPSPLARVPQPSFSPSPRLPSHLVPRRLPRLYLSLIP</sequence>
<evidence type="ECO:0000256" key="1">
    <source>
        <dbReference type="SAM" id="MobiDB-lite"/>
    </source>
</evidence>
<dbReference type="EMBL" id="JACTNZ010000008">
    <property type="protein sequence ID" value="KAG5536235.1"/>
    <property type="molecule type" value="Genomic_DNA"/>
</dbReference>
<gene>
    <name evidence="2" type="ORF">RHGRI_023875</name>
</gene>
<evidence type="ECO:0000313" key="3">
    <source>
        <dbReference type="Proteomes" id="UP000823749"/>
    </source>
</evidence>